<dbReference type="EMBL" id="FQVH01000010">
    <property type="protein sequence ID" value="SHF01495.1"/>
    <property type="molecule type" value="Genomic_DNA"/>
</dbReference>
<dbReference type="SUPFAM" id="SSF56300">
    <property type="entry name" value="Metallo-dependent phosphatases"/>
    <property type="match status" value="1"/>
</dbReference>
<dbReference type="PANTHER" id="PTHR31302:SF31">
    <property type="entry name" value="PHOSPHODIESTERASE YAEI"/>
    <property type="match status" value="1"/>
</dbReference>
<evidence type="ECO:0000313" key="4">
    <source>
        <dbReference type="EMBL" id="SHF01495.1"/>
    </source>
</evidence>
<dbReference type="Pfam" id="PF00149">
    <property type="entry name" value="Metallophos"/>
    <property type="match status" value="1"/>
</dbReference>
<dbReference type="STRING" id="1121256.SAMN02746089_01156"/>
<sequence length="103" mass="11877">MTLHKIPTSFNGFKILQISDLHSKSFGKDNYRLINKISSENPDIIVITRDTINTKDTDFKVFINLAKQVSKSYDTYYIVGNHEQNLSGNKLKALIDNRKVSQW</sequence>
<organism evidence="4 5">
    <name type="scientific">Caldanaerobius fijiensis DSM 17918</name>
    <dbReference type="NCBI Taxonomy" id="1121256"/>
    <lineage>
        <taxon>Bacteria</taxon>
        <taxon>Bacillati</taxon>
        <taxon>Bacillota</taxon>
        <taxon>Clostridia</taxon>
        <taxon>Thermoanaerobacterales</taxon>
        <taxon>Thermoanaerobacteraceae</taxon>
        <taxon>Caldanaerobius</taxon>
    </lineage>
</organism>
<evidence type="ECO:0000256" key="1">
    <source>
        <dbReference type="ARBA" id="ARBA00022723"/>
    </source>
</evidence>
<protein>
    <submittedName>
        <fullName evidence="4">Calcineurin-like phosphoesterase</fullName>
    </submittedName>
</protein>
<feature type="domain" description="Calcineurin-like phosphoesterase" evidence="3">
    <location>
        <begin position="13"/>
        <end position="86"/>
    </location>
</feature>
<keyword evidence="5" id="KW-1185">Reference proteome</keyword>
<gene>
    <name evidence="4" type="ORF">SAMN02746089_01156</name>
</gene>
<dbReference type="GO" id="GO:0008758">
    <property type="term" value="F:UDP-2,3-diacylglucosamine hydrolase activity"/>
    <property type="evidence" value="ECO:0007669"/>
    <property type="project" value="TreeGrafter"/>
</dbReference>
<dbReference type="AlphaFoldDB" id="A0A1M4Y707"/>
<proteinExistence type="predicted"/>
<evidence type="ECO:0000256" key="2">
    <source>
        <dbReference type="ARBA" id="ARBA00022801"/>
    </source>
</evidence>
<dbReference type="RefSeq" id="WP_073342639.1">
    <property type="nucleotide sequence ID" value="NZ_FQVH01000010.1"/>
</dbReference>
<dbReference type="GO" id="GO:0016020">
    <property type="term" value="C:membrane"/>
    <property type="evidence" value="ECO:0007669"/>
    <property type="project" value="GOC"/>
</dbReference>
<dbReference type="InterPro" id="IPR029052">
    <property type="entry name" value="Metallo-depent_PP-like"/>
</dbReference>
<name>A0A1M4Y707_9THEO</name>
<keyword evidence="2" id="KW-0378">Hydrolase</keyword>
<dbReference type="InterPro" id="IPR004843">
    <property type="entry name" value="Calcineurin-like_PHP"/>
</dbReference>
<evidence type="ECO:0000259" key="3">
    <source>
        <dbReference type="Pfam" id="PF00149"/>
    </source>
</evidence>
<dbReference type="Gene3D" id="3.60.21.10">
    <property type="match status" value="1"/>
</dbReference>
<keyword evidence="1" id="KW-0479">Metal-binding</keyword>
<evidence type="ECO:0000313" key="5">
    <source>
        <dbReference type="Proteomes" id="UP000184088"/>
    </source>
</evidence>
<dbReference type="OrthoDB" id="9780884at2"/>
<accession>A0A1M4Y707</accession>
<dbReference type="Proteomes" id="UP000184088">
    <property type="component" value="Unassembled WGS sequence"/>
</dbReference>
<dbReference type="InterPro" id="IPR051158">
    <property type="entry name" value="Metallophosphoesterase_sf"/>
</dbReference>
<dbReference type="PANTHER" id="PTHR31302">
    <property type="entry name" value="TRANSMEMBRANE PROTEIN WITH METALLOPHOSPHOESTERASE DOMAIN-RELATED"/>
    <property type="match status" value="1"/>
</dbReference>
<reference evidence="4 5" key="1">
    <citation type="submission" date="2016-11" db="EMBL/GenBank/DDBJ databases">
        <authorList>
            <person name="Jaros S."/>
            <person name="Januszkiewicz K."/>
            <person name="Wedrychowicz H."/>
        </authorList>
    </citation>
    <scope>NUCLEOTIDE SEQUENCE [LARGE SCALE GENOMIC DNA]</scope>
    <source>
        <strain evidence="4 5">DSM 17918</strain>
    </source>
</reference>
<dbReference type="GO" id="GO:0046872">
    <property type="term" value="F:metal ion binding"/>
    <property type="evidence" value="ECO:0007669"/>
    <property type="project" value="UniProtKB-KW"/>
</dbReference>
<dbReference type="GO" id="GO:0009245">
    <property type="term" value="P:lipid A biosynthetic process"/>
    <property type="evidence" value="ECO:0007669"/>
    <property type="project" value="TreeGrafter"/>
</dbReference>